<dbReference type="Gene3D" id="3.40.50.720">
    <property type="entry name" value="NAD(P)-binding Rossmann-like Domain"/>
    <property type="match status" value="1"/>
</dbReference>
<dbReference type="InterPro" id="IPR001509">
    <property type="entry name" value="Epimerase_deHydtase"/>
</dbReference>
<feature type="domain" description="NAD-dependent epimerase/dehydratase" evidence="1">
    <location>
        <begin position="26"/>
        <end position="181"/>
    </location>
</feature>
<organism evidence="2 3">
    <name type="scientific">Hymenobacter frigidus</name>
    <dbReference type="NCBI Taxonomy" id="1524095"/>
    <lineage>
        <taxon>Bacteria</taxon>
        <taxon>Pseudomonadati</taxon>
        <taxon>Bacteroidota</taxon>
        <taxon>Cytophagia</taxon>
        <taxon>Cytophagales</taxon>
        <taxon>Hymenobacteraceae</taxon>
        <taxon>Hymenobacter</taxon>
    </lineage>
</organism>
<accession>A0ABQ2AAN2</accession>
<gene>
    <name evidence="2" type="primary">yeeZ</name>
    <name evidence="2" type="ORF">GCM10011495_26620</name>
</gene>
<keyword evidence="3" id="KW-1185">Reference proteome</keyword>
<dbReference type="EMBL" id="BMGY01000025">
    <property type="protein sequence ID" value="GGH87519.1"/>
    <property type="molecule type" value="Genomic_DNA"/>
</dbReference>
<evidence type="ECO:0000313" key="2">
    <source>
        <dbReference type="EMBL" id="GGH87519.1"/>
    </source>
</evidence>
<dbReference type="Proteomes" id="UP000637774">
    <property type="component" value="Unassembled WGS sequence"/>
</dbReference>
<evidence type="ECO:0000313" key="3">
    <source>
        <dbReference type="Proteomes" id="UP000637774"/>
    </source>
</evidence>
<dbReference type="Pfam" id="PF01370">
    <property type="entry name" value="Epimerase"/>
    <property type="match status" value="1"/>
</dbReference>
<sequence>MNNVSEHSAHWPTQAPPPADLGRISVLGAGWLGLPLAQYLRAQGYSVHASRTTEAGVAELAGLGLNAFQLVLDAATALPDGPFWHSPTLVVTVPPQRGRTAAEQLAQYAPLIPRLRDSGVRHVLYISSTSVYGEYNQVATEADPVAPVRAGGHIVYQLEQLLRGEPAFQTTVLRFGGLIGYDRLPYSGTAILGRNRALDSPMNVIHRDDCVRICGEIVRQQAWGQVFNACTDEHPIRREYYAAAAHAQGFALPDLGPAQPLPYKVVSSEKLKAALGYEFLYPNPLTLFQELARESN</sequence>
<comment type="caution">
    <text evidence="2">The sequence shown here is derived from an EMBL/GenBank/DDBJ whole genome shotgun (WGS) entry which is preliminary data.</text>
</comment>
<reference evidence="3" key="1">
    <citation type="journal article" date="2019" name="Int. J. Syst. Evol. Microbiol.">
        <title>The Global Catalogue of Microorganisms (GCM) 10K type strain sequencing project: providing services to taxonomists for standard genome sequencing and annotation.</title>
        <authorList>
            <consortium name="The Broad Institute Genomics Platform"/>
            <consortium name="The Broad Institute Genome Sequencing Center for Infectious Disease"/>
            <person name="Wu L."/>
            <person name="Ma J."/>
        </authorList>
    </citation>
    <scope>NUCLEOTIDE SEQUENCE [LARGE SCALE GENOMIC DNA]</scope>
    <source>
        <strain evidence="3">CGMCC 1.14966</strain>
    </source>
</reference>
<dbReference type="RefSeq" id="WP_188562577.1">
    <property type="nucleotide sequence ID" value="NZ_BMGY01000025.1"/>
</dbReference>
<proteinExistence type="predicted"/>
<dbReference type="InterPro" id="IPR036291">
    <property type="entry name" value="NAD(P)-bd_dom_sf"/>
</dbReference>
<evidence type="ECO:0000259" key="1">
    <source>
        <dbReference type="Pfam" id="PF01370"/>
    </source>
</evidence>
<protein>
    <submittedName>
        <fullName evidence="2">NAD(P)-dependent oxidoreductase</fullName>
    </submittedName>
</protein>
<name>A0ABQ2AAN2_9BACT</name>
<dbReference type="SUPFAM" id="SSF51735">
    <property type="entry name" value="NAD(P)-binding Rossmann-fold domains"/>
    <property type="match status" value="1"/>
</dbReference>